<sequence>MKRTIVTFLLMLISVFTAQAFAAEADIVDAVAYKDRNNTWRFDVTVAHADAGWEHYADRWEVMGPDDTVLATRVIYHPHVTEQPFTRSLENVHIPDDVKVVRVRARDSIHGYGGKEFEIELRR</sequence>
<evidence type="ECO:0000256" key="1">
    <source>
        <dbReference type="SAM" id="SignalP"/>
    </source>
</evidence>
<keyword evidence="3" id="KW-1185">Reference proteome</keyword>
<evidence type="ECO:0000313" key="2">
    <source>
        <dbReference type="EMBL" id="MBB3065823.1"/>
    </source>
</evidence>
<feature type="signal peptide" evidence="1">
    <location>
        <begin position="1"/>
        <end position="22"/>
    </location>
</feature>
<feature type="chain" id="PRO_5032465164" evidence="1">
    <location>
        <begin position="23"/>
        <end position="123"/>
    </location>
</feature>
<gene>
    <name evidence="2" type="ORF">FHR98_002119</name>
</gene>
<accession>A0A839SXZ2</accession>
<reference evidence="2 3" key="1">
    <citation type="submission" date="2020-08" db="EMBL/GenBank/DDBJ databases">
        <title>Genomic Encyclopedia of Type Strains, Phase III (KMG-III): the genomes of soil and plant-associated and newly described type strains.</title>
        <authorList>
            <person name="Whitman W."/>
        </authorList>
    </citation>
    <scope>NUCLEOTIDE SEQUENCE [LARGE SCALE GENOMIC DNA]</scope>
    <source>
        <strain evidence="2 3">CECT 8803</strain>
    </source>
</reference>
<name>A0A839SXZ2_9PROT</name>
<dbReference type="RefSeq" id="WP_183416645.1">
    <property type="nucleotide sequence ID" value="NZ_JACHXA010000005.1"/>
</dbReference>
<keyword evidence="1" id="KW-0732">Signal</keyword>
<organism evidence="2 3">
    <name type="scientific">Limibacillus halophilus</name>
    <dbReference type="NCBI Taxonomy" id="1579333"/>
    <lineage>
        <taxon>Bacteria</taxon>
        <taxon>Pseudomonadati</taxon>
        <taxon>Pseudomonadota</taxon>
        <taxon>Alphaproteobacteria</taxon>
        <taxon>Rhodospirillales</taxon>
        <taxon>Rhodovibrionaceae</taxon>
        <taxon>Limibacillus</taxon>
    </lineage>
</organism>
<proteinExistence type="predicted"/>
<dbReference type="AlphaFoldDB" id="A0A839SXZ2"/>
<comment type="caution">
    <text evidence="2">The sequence shown here is derived from an EMBL/GenBank/DDBJ whole genome shotgun (WGS) entry which is preliminary data.</text>
</comment>
<dbReference type="EMBL" id="JACHXA010000005">
    <property type="protein sequence ID" value="MBB3065823.1"/>
    <property type="molecule type" value="Genomic_DNA"/>
</dbReference>
<dbReference type="Proteomes" id="UP000581135">
    <property type="component" value="Unassembled WGS sequence"/>
</dbReference>
<evidence type="ECO:0000313" key="3">
    <source>
        <dbReference type="Proteomes" id="UP000581135"/>
    </source>
</evidence>
<protein>
    <submittedName>
        <fullName evidence="2">Uncharacterized protein</fullName>
    </submittedName>
</protein>